<evidence type="ECO:0000259" key="2">
    <source>
        <dbReference type="Pfam" id="PF20700"/>
    </source>
</evidence>
<dbReference type="AlphaFoldDB" id="A0A4Y2BP05"/>
<sequence length="363" mass="41282">TSINGAITVTSLDTGTSINGAITVTSLDTGKVIDFECLCKYCFTCRNKSNDCKDCQKIMKDTVVEWKVKMQFECFSVLFPRGTFAMQNILGMVTPKFFKKISESKVYEEELVVEKLEIIGHVQKRMGTKLRNLRNKLKSTKLTDGKKISGCDRLTDAQILLIQKYYGLAIRNTSKSVDEMSKSIWAIYFHKLSTDAKPQHGLCPMGSDSWCGFNKSLVSGEKYIHKHSLPEPVLLATKKVFRELADKKLLSKCIHGQSQNPNESFNNCVWKRIPKNTFVGINTLKIGVMDAVLCFNDGFYSRTEVLKNLGITPGKKHLRCIKKIDMLRIKEAEFMFQEARKEARTLKRQIKRVSELSETSKQD</sequence>
<dbReference type="InterPro" id="IPR049012">
    <property type="entry name" value="Mutator_transp_dom"/>
</dbReference>
<comment type="caution">
    <text evidence="3">The sequence shown here is derived from an EMBL/GenBank/DDBJ whole genome shotgun (WGS) entry which is preliminary data.</text>
</comment>
<evidence type="ECO:0000313" key="4">
    <source>
        <dbReference type="Proteomes" id="UP000499080"/>
    </source>
</evidence>
<dbReference type="Proteomes" id="UP000499080">
    <property type="component" value="Unassembled WGS sequence"/>
</dbReference>
<reference evidence="3 4" key="1">
    <citation type="journal article" date="2019" name="Sci. Rep.">
        <title>Orb-weaving spider Araneus ventricosus genome elucidates the spidroin gene catalogue.</title>
        <authorList>
            <person name="Kono N."/>
            <person name="Nakamura H."/>
            <person name="Ohtoshi R."/>
            <person name="Moran D.A.P."/>
            <person name="Shinohara A."/>
            <person name="Yoshida Y."/>
            <person name="Fujiwara M."/>
            <person name="Mori M."/>
            <person name="Tomita M."/>
            <person name="Arakawa K."/>
        </authorList>
    </citation>
    <scope>NUCLEOTIDE SEQUENCE [LARGE SCALE GENOMIC DNA]</scope>
</reference>
<keyword evidence="4" id="KW-1185">Reference proteome</keyword>
<evidence type="ECO:0000313" key="3">
    <source>
        <dbReference type="EMBL" id="GBL93798.1"/>
    </source>
</evidence>
<evidence type="ECO:0000256" key="1">
    <source>
        <dbReference type="SAM" id="Coils"/>
    </source>
</evidence>
<name>A0A4Y2BP05_ARAVE</name>
<protein>
    <recommendedName>
        <fullName evidence="2">Mutator-like transposase domain-containing protein</fullName>
    </recommendedName>
</protein>
<feature type="non-terminal residue" evidence="3">
    <location>
        <position position="1"/>
    </location>
</feature>
<keyword evidence="1" id="KW-0175">Coiled coil</keyword>
<feature type="domain" description="Mutator-like transposase" evidence="2">
    <location>
        <begin position="16"/>
        <end position="211"/>
    </location>
</feature>
<dbReference type="EMBL" id="BGPR01084030">
    <property type="protein sequence ID" value="GBL93798.1"/>
    <property type="molecule type" value="Genomic_DNA"/>
</dbReference>
<organism evidence="3 4">
    <name type="scientific">Araneus ventricosus</name>
    <name type="common">Orbweaver spider</name>
    <name type="synonym">Epeira ventricosa</name>
    <dbReference type="NCBI Taxonomy" id="182803"/>
    <lineage>
        <taxon>Eukaryota</taxon>
        <taxon>Metazoa</taxon>
        <taxon>Ecdysozoa</taxon>
        <taxon>Arthropoda</taxon>
        <taxon>Chelicerata</taxon>
        <taxon>Arachnida</taxon>
        <taxon>Araneae</taxon>
        <taxon>Araneomorphae</taxon>
        <taxon>Entelegynae</taxon>
        <taxon>Araneoidea</taxon>
        <taxon>Araneidae</taxon>
        <taxon>Araneus</taxon>
    </lineage>
</organism>
<accession>A0A4Y2BP05</accession>
<gene>
    <name evidence="3" type="ORF">AVEN_20351_1</name>
</gene>
<feature type="coiled-coil region" evidence="1">
    <location>
        <begin position="329"/>
        <end position="356"/>
    </location>
</feature>
<dbReference type="Pfam" id="PF20700">
    <property type="entry name" value="Mutator"/>
    <property type="match status" value="1"/>
</dbReference>
<proteinExistence type="predicted"/>